<name>A0A6T8NH99_HEMAN</name>
<reference evidence="8" key="1">
    <citation type="submission" date="2021-01" db="EMBL/GenBank/DDBJ databases">
        <authorList>
            <person name="Corre E."/>
            <person name="Pelletier E."/>
            <person name="Niang G."/>
            <person name="Scheremetjew M."/>
            <person name="Finn R."/>
            <person name="Kale V."/>
            <person name="Holt S."/>
            <person name="Cochrane G."/>
            <person name="Meng A."/>
            <person name="Brown T."/>
            <person name="Cohen L."/>
        </authorList>
    </citation>
    <scope>NUCLEOTIDE SEQUENCE</scope>
    <source>
        <strain evidence="8">CCMP441</strain>
        <strain evidence="9">CCMP644</strain>
    </source>
</reference>
<dbReference type="SMART" id="SM00174">
    <property type="entry name" value="RHO"/>
    <property type="match status" value="1"/>
</dbReference>
<organism evidence="8">
    <name type="scientific">Hemiselmis andersenii</name>
    <name type="common">Cryptophyte alga</name>
    <dbReference type="NCBI Taxonomy" id="464988"/>
    <lineage>
        <taxon>Eukaryota</taxon>
        <taxon>Cryptophyceae</taxon>
        <taxon>Cryptomonadales</taxon>
        <taxon>Hemiselmidaceae</taxon>
        <taxon>Hemiselmis</taxon>
    </lineage>
</organism>
<dbReference type="GO" id="GO:0015031">
    <property type="term" value="P:protein transport"/>
    <property type="evidence" value="ECO:0007669"/>
    <property type="project" value="UniProtKB-KW"/>
</dbReference>
<dbReference type="AlphaFoldDB" id="A0A6T8NH99"/>
<dbReference type="EMBL" id="HBFK01029834">
    <property type="protein sequence ID" value="CAD8751672.1"/>
    <property type="molecule type" value="Transcribed_RNA"/>
</dbReference>
<dbReference type="PROSITE" id="PS51419">
    <property type="entry name" value="RAB"/>
    <property type="match status" value="1"/>
</dbReference>
<evidence type="ECO:0000256" key="5">
    <source>
        <dbReference type="ARBA" id="ARBA00023134"/>
    </source>
</evidence>
<evidence type="ECO:0000313" key="8">
    <source>
        <dbReference type="EMBL" id="CAD8751672.1"/>
    </source>
</evidence>
<dbReference type="InterPro" id="IPR001806">
    <property type="entry name" value="Small_GTPase"/>
</dbReference>
<dbReference type="PRINTS" id="PR00449">
    <property type="entry name" value="RASTRNSFRMNG"/>
</dbReference>
<dbReference type="EMBL" id="HBFX01040789">
    <property type="protein sequence ID" value="CAD8973571.1"/>
    <property type="molecule type" value="Transcribed_RNA"/>
</dbReference>
<evidence type="ECO:0000256" key="4">
    <source>
        <dbReference type="ARBA" id="ARBA00022927"/>
    </source>
</evidence>
<dbReference type="GO" id="GO:0003924">
    <property type="term" value="F:GTPase activity"/>
    <property type="evidence" value="ECO:0007669"/>
    <property type="project" value="InterPro"/>
</dbReference>
<evidence type="ECO:0000313" key="9">
    <source>
        <dbReference type="EMBL" id="CAD8973571.1"/>
    </source>
</evidence>
<evidence type="ECO:0000256" key="6">
    <source>
        <dbReference type="ARBA" id="ARBA00023288"/>
    </source>
</evidence>
<keyword evidence="6" id="KW-0449">Lipoprotein</keyword>
<dbReference type="InterPro" id="IPR050227">
    <property type="entry name" value="Rab"/>
</dbReference>
<accession>A0A6T8NH99</accession>
<dbReference type="NCBIfam" id="TIGR00231">
    <property type="entry name" value="small_GTP"/>
    <property type="match status" value="1"/>
</dbReference>
<dbReference type="PROSITE" id="PS51421">
    <property type="entry name" value="RAS"/>
    <property type="match status" value="1"/>
</dbReference>
<comment type="similarity">
    <text evidence="1">Belongs to the small GTPase superfamily. Rab family.</text>
</comment>
<proteinExistence type="inferred from homology"/>
<dbReference type="Pfam" id="PF00071">
    <property type="entry name" value="Ras"/>
    <property type="match status" value="1"/>
</dbReference>
<dbReference type="InterPro" id="IPR005225">
    <property type="entry name" value="Small_GTP-bd"/>
</dbReference>
<dbReference type="SMART" id="SM00176">
    <property type="entry name" value="RAN"/>
    <property type="match status" value="1"/>
</dbReference>
<dbReference type="InterPro" id="IPR027417">
    <property type="entry name" value="P-loop_NTPase"/>
</dbReference>
<keyword evidence="2" id="KW-0813">Transport</keyword>
<dbReference type="FunFam" id="3.40.50.300:FF:000229">
    <property type="entry name" value="Probable Ras-related protein Rab-6A"/>
    <property type="match status" value="1"/>
</dbReference>
<evidence type="ECO:0000256" key="3">
    <source>
        <dbReference type="ARBA" id="ARBA00022741"/>
    </source>
</evidence>
<dbReference type="SMART" id="SM00175">
    <property type="entry name" value="RAB"/>
    <property type="match status" value="1"/>
</dbReference>
<keyword evidence="3" id="KW-0547">Nucleotide-binding</keyword>
<keyword evidence="4" id="KW-0653">Protein transport</keyword>
<keyword evidence="5" id="KW-0342">GTP-binding</keyword>
<dbReference type="Gene3D" id="3.40.50.300">
    <property type="entry name" value="P-loop containing nucleotide triphosphate hydrolases"/>
    <property type="match status" value="1"/>
</dbReference>
<evidence type="ECO:0000256" key="1">
    <source>
        <dbReference type="ARBA" id="ARBA00006270"/>
    </source>
</evidence>
<dbReference type="PANTHER" id="PTHR47977">
    <property type="entry name" value="RAS-RELATED PROTEIN RAB"/>
    <property type="match status" value="1"/>
</dbReference>
<keyword evidence="7" id="KW-0636">Prenylation</keyword>
<dbReference type="PROSITE" id="PS51420">
    <property type="entry name" value="RHO"/>
    <property type="match status" value="1"/>
</dbReference>
<dbReference type="GO" id="GO:0005525">
    <property type="term" value="F:GTP binding"/>
    <property type="evidence" value="ECO:0007669"/>
    <property type="project" value="UniProtKB-KW"/>
</dbReference>
<protein>
    <submittedName>
        <fullName evidence="8">Uncharacterized protein</fullName>
    </submittedName>
</protein>
<evidence type="ECO:0000256" key="2">
    <source>
        <dbReference type="ARBA" id="ARBA00022448"/>
    </source>
</evidence>
<gene>
    <name evidence="9" type="ORF">HAND00432_LOCUS24572</name>
    <name evidence="8" type="ORF">HAND1043_LOCUS18178</name>
</gene>
<dbReference type="CDD" id="cd01861">
    <property type="entry name" value="Rab6"/>
    <property type="match status" value="1"/>
</dbReference>
<sequence>MAATGQAAPPLAKYKLVFLGDQSVGKTSIITRFMYDKFDSTYQATIGIDFLSKTMYLDDRVVRLQLWDTAGQERFRSLIPSYIRDSSVAVIVFDVTARETFENTGRWIEEVRQERGDDVILALVGNKTDLAEKRRVSREEGEEKASKFGVLYVETSAKAGLNVKTLFRQLAQQLPGMDQGGGAPGATETETVSVKLEPTAPAAASGCSC</sequence>
<evidence type="ECO:0000256" key="7">
    <source>
        <dbReference type="ARBA" id="ARBA00023289"/>
    </source>
</evidence>
<dbReference type="SMART" id="SM00173">
    <property type="entry name" value="RAS"/>
    <property type="match status" value="1"/>
</dbReference>
<dbReference type="SUPFAM" id="SSF52540">
    <property type="entry name" value="P-loop containing nucleoside triphosphate hydrolases"/>
    <property type="match status" value="1"/>
</dbReference>